<name>M0NN40_9EURY</name>
<protein>
    <recommendedName>
        <fullName evidence="2">DUF8098 domain-containing protein</fullName>
    </recommendedName>
</protein>
<comment type="caution">
    <text evidence="3">The sequence shown here is derived from an EMBL/GenBank/DDBJ whole genome shotgun (WGS) entry which is preliminary data.</text>
</comment>
<evidence type="ECO:0000256" key="1">
    <source>
        <dbReference type="SAM" id="MobiDB-lite"/>
    </source>
</evidence>
<evidence type="ECO:0000259" key="2">
    <source>
        <dbReference type="Pfam" id="PF26400"/>
    </source>
</evidence>
<dbReference type="Proteomes" id="UP000011650">
    <property type="component" value="Unassembled WGS sequence"/>
</dbReference>
<dbReference type="EMBL" id="AOJG01000039">
    <property type="protein sequence ID" value="EMA58060.1"/>
    <property type="molecule type" value="Genomic_DNA"/>
</dbReference>
<gene>
    <name evidence="3" type="ORF">C469_14132</name>
</gene>
<accession>M0NN40</accession>
<keyword evidence="4" id="KW-1185">Reference proteome</keyword>
<dbReference type="RefSeq" id="WP_008007675.1">
    <property type="nucleotide sequence ID" value="NZ_AOJG01000039.1"/>
</dbReference>
<evidence type="ECO:0000313" key="4">
    <source>
        <dbReference type="Proteomes" id="UP000011650"/>
    </source>
</evidence>
<proteinExistence type="predicted"/>
<dbReference type="AlphaFoldDB" id="M0NN40"/>
<dbReference type="Pfam" id="PF26400">
    <property type="entry name" value="DUF8098"/>
    <property type="match status" value="1"/>
</dbReference>
<dbReference type="InterPro" id="IPR058411">
    <property type="entry name" value="DUF8098"/>
</dbReference>
<feature type="region of interest" description="Disordered" evidence="1">
    <location>
        <begin position="72"/>
        <end position="95"/>
    </location>
</feature>
<feature type="domain" description="DUF8098" evidence="2">
    <location>
        <begin position="1"/>
        <end position="351"/>
    </location>
</feature>
<dbReference type="PATRIC" id="fig|1227482.3.peg.2857"/>
<dbReference type="OrthoDB" id="231744at2157"/>
<evidence type="ECO:0000313" key="3">
    <source>
        <dbReference type="EMBL" id="EMA58060.1"/>
    </source>
</evidence>
<sequence length="352" mass="39559">MIDLTETEFELVDQLLDVLGEAIDSLPEIDKSYANKTKIQKLLFFAIDEFEIPVTHSWYLAGAVVPDRSIGPNALQTADGPTGPSSPSVPETDSEDVIESVSTVDPILFTDSSGEEFDSEPSSALEAYVSRSDLLTFYRQEIPDLWHQQTMRFLQNFYQETAPDEYRLLYIESTHLRTHLADLVCAIDTIIDGGTPERSITSIRESIGLSISDLHYHIGRREDLSQTLSVVVEGTDLIEDAVMRLDQHSTADLTPEHRSAIERLQDFFYYYVWKYPCLLISANTASGSQADRLRAEQLAAFEEFDDRVLDERSTIAADLASVDLLPAPGDYEPIDDNVLSERLCDLSTQYLE</sequence>
<reference evidence="3 4" key="1">
    <citation type="journal article" date="2014" name="PLoS Genet.">
        <title>Phylogenetically driven sequencing of extremely halophilic archaea reveals strategies for static and dynamic osmo-response.</title>
        <authorList>
            <person name="Becker E.A."/>
            <person name="Seitzer P.M."/>
            <person name="Tritt A."/>
            <person name="Larsen D."/>
            <person name="Krusor M."/>
            <person name="Yao A.I."/>
            <person name="Wu D."/>
            <person name="Madern D."/>
            <person name="Eisen J.A."/>
            <person name="Darling A.E."/>
            <person name="Facciotti M.T."/>
        </authorList>
    </citation>
    <scope>NUCLEOTIDE SEQUENCE [LARGE SCALE GENOMIC DNA]</scope>
    <source>
        <strain evidence="3 4">DSM 21995</strain>
    </source>
</reference>
<organism evidence="3 4">
    <name type="scientific">Halorubrum lipolyticum DSM 21995</name>
    <dbReference type="NCBI Taxonomy" id="1227482"/>
    <lineage>
        <taxon>Archaea</taxon>
        <taxon>Methanobacteriati</taxon>
        <taxon>Methanobacteriota</taxon>
        <taxon>Stenosarchaea group</taxon>
        <taxon>Halobacteria</taxon>
        <taxon>Halobacteriales</taxon>
        <taxon>Haloferacaceae</taxon>
        <taxon>Halorubrum</taxon>
    </lineage>
</organism>